<dbReference type="PANTHER" id="PTHR43761">
    <property type="entry name" value="D-ISOMER SPECIFIC 2-HYDROXYACID DEHYDROGENASE FAMILY PROTEIN (AFU_ORTHOLOGUE AFUA_1G13630)"/>
    <property type="match status" value="1"/>
</dbReference>
<comment type="caution">
    <text evidence="7">The sequence shown here is derived from an EMBL/GenBank/DDBJ whole genome shotgun (WGS) entry which is preliminary data.</text>
</comment>
<evidence type="ECO:0000259" key="5">
    <source>
        <dbReference type="Pfam" id="PF00389"/>
    </source>
</evidence>
<dbReference type="InterPro" id="IPR036291">
    <property type="entry name" value="NAD(P)-bd_dom_sf"/>
</dbReference>
<keyword evidence="8" id="KW-1185">Reference proteome</keyword>
<evidence type="ECO:0000256" key="2">
    <source>
        <dbReference type="ARBA" id="ARBA00023002"/>
    </source>
</evidence>
<dbReference type="PANTHER" id="PTHR43761:SF1">
    <property type="entry name" value="D-ISOMER SPECIFIC 2-HYDROXYACID DEHYDROGENASE CATALYTIC DOMAIN-CONTAINING PROTEIN-RELATED"/>
    <property type="match status" value="1"/>
</dbReference>
<feature type="domain" description="D-isomer specific 2-hydroxyacid dehydrogenase catalytic" evidence="5">
    <location>
        <begin position="22"/>
        <end position="320"/>
    </location>
</feature>
<dbReference type="Gene3D" id="3.40.50.720">
    <property type="entry name" value="NAD(P)-binding Rossmann-like Domain"/>
    <property type="match status" value="2"/>
</dbReference>
<dbReference type="RefSeq" id="WP_071875077.1">
    <property type="nucleotide sequence ID" value="NZ_JBHSHF010000006.1"/>
</dbReference>
<dbReference type="PROSITE" id="PS00670">
    <property type="entry name" value="D_2_HYDROXYACID_DH_2"/>
    <property type="match status" value="1"/>
</dbReference>
<evidence type="ECO:0000256" key="1">
    <source>
        <dbReference type="ARBA" id="ARBA00005854"/>
    </source>
</evidence>
<dbReference type="Pfam" id="PF00389">
    <property type="entry name" value="2-Hacid_dh"/>
    <property type="match status" value="1"/>
</dbReference>
<dbReference type="CDD" id="cd12162">
    <property type="entry name" value="2-Hacid_dh_4"/>
    <property type="match status" value="1"/>
</dbReference>
<dbReference type="AlphaFoldDB" id="A0A1L8QRH1"/>
<organism evidence="7 8">
    <name type="scientific">Enterococcus aquimarinus</name>
    <dbReference type="NCBI Taxonomy" id="328396"/>
    <lineage>
        <taxon>Bacteria</taxon>
        <taxon>Bacillati</taxon>
        <taxon>Bacillota</taxon>
        <taxon>Bacilli</taxon>
        <taxon>Lactobacillales</taxon>
        <taxon>Enterococcaceae</taxon>
        <taxon>Enterococcus</taxon>
    </lineage>
</organism>
<evidence type="ECO:0000256" key="4">
    <source>
        <dbReference type="RuleBase" id="RU003719"/>
    </source>
</evidence>
<dbReference type="InterPro" id="IPR029753">
    <property type="entry name" value="D-isomer_DH_CS"/>
</dbReference>
<dbReference type="GO" id="GO:0051287">
    <property type="term" value="F:NAD binding"/>
    <property type="evidence" value="ECO:0007669"/>
    <property type="project" value="InterPro"/>
</dbReference>
<dbReference type="PROSITE" id="PS00671">
    <property type="entry name" value="D_2_HYDROXYACID_DH_3"/>
    <property type="match status" value="1"/>
</dbReference>
<dbReference type="SUPFAM" id="SSF52283">
    <property type="entry name" value="Formate/glycerate dehydrogenase catalytic domain-like"/>
    <property type="match status" value="1"/>
</dbReference>
<dbReference type="EMBL" id="JXKD01000010">
    <property type="protein sequence ID" value="OJG10113.1"/>
    <property type="molecule type" value="Genomic_DNA"/>
</dbReference>
<sequence>MKIIVLDGYTENPGDLSWSGFEQLGEITVYDRSKLAETALIERIGDAEIVLTNKTPLSKTVIDAAPNLKYIGVLATGYNVVDVEAAKEKGIVVTNIPTYGTEAVAQFTIALLLEMCHHIGEHSMSVKNGDWEKNADWCYWHYPLVELLNKTLGIIGYGRIGQQVAQIAKAFGMNVIAVDQQHAIHSTQEDVEFVTTDELFERSDVISLHCPLFPETQGMINAENIAKMKDGVMIVNSSRGPLINEADLAQALNAGKVGAAAVDVVSQEPITADNPLLTAKNMIITPHIAWATKEARSRLMAIAVENATAFIAGNPVNVVND</sequence>
<protein>
    <submittedName>
        <fullName evidence="7">Glycerate dehydrogenase</fullName>
    </submittedName>
</protein>
<keyword evidence="3" id="KW-0520">NAD</keyword>
<evidence type="ECO:0000259" key="6">
    <source>
        <dbReference type="Pfam" id="PF02826"/>
    </source>
</evidence>
<dbReference type="InterPro" id="IPR050418">
    <property type="entry name" value="D-iso_2-hydroxyacid_DH_PdxB"/>
</dbReference>
<dbReference type="GO" id="GO:0016616">
    <property type="term" value="F:oxidoreductase activity, acting on the CH-OH group of donors, NAD or NADP as acceptor"/>
    <property type="evidence" value="ECO:0007669"/>
    <property type="project" value="InterPro"/>
</dbReference>
<dbReference type="FunFam" id="3.40.50.720:FF:000203">
    <property type="entry name" value="D-3-phosphoglycerate dehydrogenase (SerA)"/>
    <property type="match status" value="1"/>
</dbReference>
<keyword evidence="2 4" id="KW-0560">Oxidoreductase</keyword>
<dbReference type="InterPro" id="IPR006139">
    <property type="entry name" value="D-isomer_2_OHA_DH_cat_dom"/>
</dbReference>
<feature type="domain" description="D-isomer specific 2-hydroxyacid dehydrogenase NAD-binding" evidence="6">
    <location>
        <begin position="109"/>
        <end position="289"/>
    </location>
</feature>
<evidence type="ECO:0000313" key="8">
    <source>
        <dbReference type="Proteomes" id="UP000182149"/>
    </source>
</evidence>
<dbReference type="STRING" id="328396.RU93_GL000363"/>
<dbReference type="OrthoDB" id="9805416at2"/>
<dbReference type="Pfam" id="PF02826">
    <property type="entry name" value="2-Hacid_dh_C"/>
    <property type="match status" value="1"/>
</dbReference>
<dbReference type="SUPFAM" id="SSF51735">
    <property type="entry name" value="NAD(P)-binding Rossmann-fold domains"/>
    <property type="match status" value="1"/>
</dbReference>
<name>A0A1L8QRH1_9ENTE</name>
<dbReference type="InterPro" id="IPR006140">
    <property type="entry name" value="D-isomer_DH_NAD-bd"/>
</dbReference>
<evidence type="ECO:0000256" key="3">
    <source>
        <dbReference type="ARBA" id="ARBA00023027"/>
    </source>
</evidence>
<evidence type="ECO:0000313" key="7">
    <source>
        <dbReference type="EMBL" id="OJG10113.1"/>
    </source>
</evidence>
<gene>
    <name evidence="7" type="ORF">RU93_GL000363</name>
</gene>
<reference evidence="7 8" key="1">
    <citation type="submission" date="2014-12" db="EMBL/GenBank/DDBJ databases">
        <title>Draft genome sequences of 29 type strains of Enterococci.</title>
        <authorList>
            <person name="Zhong Z."/>
            <person name="Sun Z."/>
            <person name="Liu W."/>
            <person name="Zhang W."/>
            <person name="Zhang H."/>
        </authorList>
    </citation>
    <scope>NUCLEOTIDE SEQUENCE [LARGE SCALE GENOMIC DNA]</scope>
    <source>
        <strain evidence="7 8">DSM 17690</strain>
    </source>
</reference>
<dbReference type="Proteomes" id="UP000182149">
    <property type="component" value="Unassembled WGS sequence"/>
</dbReference>
<comment type="similarity">
    <text evidence="1 4">Belongs to the D-isomer specific 2-hydroxyacid dehydrogenase family.</text>
</comment>
<proteinExistence type="inferred from homology"/>
<accession>A0A1L8QRH1</accession>